<accession>A0A654M233</accession>
<protein>
    <submittedName>
        <fullName evidence="1">Uncharacterized protein</fullName>
    </submittedName>
</protein>
<proteinExistence type="predicted"/>
<sequence>MKIDYYSVFEAYKAHRLLEELDGVPRIRDHVFGKLQFNITRDEYDYLKLHDIGFMILEP</sequence>
<dbReference type="AlphaFoldDB" id="A0A654M233"/>
<dbReference type="KEGG" id="taa:NMY3_02861"/>
<name>A0A654M233_9ARCH</name>
<reference evidence="2" key="1">
    <citation type="submission" date="2015-10" db="EMBL/GenBank/DDBJ databases">
        <title>Niche specialization of a soil ammonia-oxidizing archaeon, Candidatus Nitrosocosmicus oleophilus.</title>
        <authorList>
            <person name="Jung M.-Y."/>
            <person name="Rhee S.-K."/>
        </authorList>
    </citation>
    <scope>NUCLEOTIDE SEQUENCE [LARGE SCALE GENOMIC DNA]</scope>
    <source>
        <strain evidence="2">MY3</strain>
    </source>
</reference>
<dbReference type="EMBL" id="CP012850">
    <property type="protein sequence ID" value="ALI37050.1"/>
    <property type="molecule type" value="Genomic_DNA"/>
</dbReference>
<dbReference type="Proteomes" id="UP000058925">
    <property type="component" value="Chromosome"/>
</dbReference>
<gene>
    <name evidence="1" type="ORF">NMY3_02861</name>
</gene>
<evidence type="ECO:0000313" key="2">
    <source>
        <dbReference type="Proteomes" id="UP000058925"/>
    </source>
</evidence>
<keyword evidence="2" id="KW-1185">Reference proteome</keyword>
<organism evidence="1 2">
    <name type="scientific">Candidatus Nitrosocosmicus oleophilus</name>
    <dbReference type="NCBI Taxonomy" id="1353260"/>
    <lineage>
        <taxon>Archaea</taxon>
        <taxon>Nitrososphaerota</taxon>
        <taxon>Nitrososphaeria</taxon>
        <taxon>Nitrososphaerales</taxon>
        <taxon>Nitrososphaeraceae</taxon>
        <taxon>Candidatus Nitrosocosmicus</taxon>
    </lineage>
</organism>
<evidence type="ECO:0000313" key="1">
    <source>
        <dbReference type="EMBL" id="ALI37050.1"/>
    </source>
</evidence>